<dbReference type="PIRSF" id="PIRSF002811">
    <property type="entry name" value="DnaG"/>
    <property type="match status" value="1"/>
</dbReference>
<dbReference type="InterPro" id="IPR002694">
    <property type="entry name" value="Znf_CHC2"/>
</dbReference>
<evidence type="ECO:0000256" key="7">
    <source>
        <dbReference type="ARBA" id="ARBA00022771"/>
    </source>
</evidence>
<reference evidence="18" key="1">
    <citation type="submission" date="2016-10" db="EMBL/GenBank/DDBJ databases">
        <authorList>
            <person name="de Groot N.N."/>
        </authorList>
    </citation>
    <scope>NUCLEOTIDE SEQUENCE [LARGE SCALE GENOMIC DNA]</scope>
    <source>
        <strain evidence="18">10nlg</strain>
    </source>
</reference>
<dbReference type="CDD" id="cd03364">
    <property type="entry name" value="TOPRIM_DnaG_primases"/>
    <property type="match status" value="1"/>
</dbReference>
<evidence type="ECO:0000313" key="17">
    <source>
        <dbReference type="EMBL" id="SER80873.1"/>
    </source>
</evidence>
<dbReference type="Gene3D" id="3.90.980.10">
    <property type="entry name" value="DNA primase, catalytic core, N-terminal domain"/>
    <property type="match status" value="1"/>
</dbReference>
<dbReference type="Pfam" id="PF08275">
    <property type="entry name" value="DNAG_N"/>
    <property type="match status" value="1"/>
</dbReference>
<evidence type="ECO:0000256" key="1">
    <source>
        <dbReference type="ARBA" id="ARBA00022478"/>
    </source>
</evidence>
<comment type="caution">
    <text evidence="17">The sequence shown here is derived from an EMBL/GenBank/DDBJ whole genome shotgun (WGS) entry which is preliminary data.</text>
</comment>
<dbReference type="EMBL" id="FOGV01000006">
    <property type="protein sequence ID" value="SER80873.1"/>
    <property type="molecule type" value="Genomic_DNA"/>
</dbReference>
<evidence type="ECO:0000256" key="12">
    <source>
        <dbReference type="HAMAP-Rule" id="MF_00974"/>
    </source>
</evidence>
<evidence type="ECO:0000256" key="2">
    <source>
        <dbReference type="ARBA" id="ARBA00022515"/>
    </source>
</evidence>
<feature type="domain" description="Toprim" evidence="16">
    <location>
        <begin position="262"/>
        <end position="343"/>
    </location>
</feature>
<gene>
    <name evidence="12" type="primary">dnaG</name>
    <name evidence="17" type="ORF">SAMN05444126_10676</name>
</gene>
<keyword evidence="10 12" id="KW-0238">DNA-binding</keyword>
<organism evidence="17 18">
    <name type="scientific">Salisediminibacterium halotolerans</name>
    <dbReference type="NCBI Taxonomy" id="517425"/>
    <lineage>
        <taxon>Bacteria</taxon>
        <taxon>Bacillati</taxon>
        <taxon>Bacillota</taxon>
        <taxon>Bacilli</taxon>
        <taxon>Bacillales</taxon>
        <taxon>Bacillaceae</taxon>
        <taxon>Salisediminibacterium</taxon>
    </lineage>
</organism>
<dbReference type="GO" id="GO:0005524">
    <property type="term" value="F:ATP binding"/>
    <property type="evidence" value="ECO:0007669"/>
    <property type="project" value="InterPro"/>
</dbReference>
<evidence type="ECO:0000256" key="5">
    <source>
        <dbReference type="ARBA" id="ARBA00022705"/>
    </source>
</evidence>
<keyword evidence="4 12" id="KW-0548">Nucleotidyltransferase</keyword>
<dbReference type="FunFam" id="3.90.980.10:FF:000001">
    <property type="entry name" value="DNA primase"/>
    <property type="match status" value="1"/>
</dbReference>
<dbReference type="InterPro" id="IPR013264">
    <property type="entry name" value="DNAG_N"/>
</dbReference>
<evidence type="ECO:0000256" key="14">
    <source>
        <dbReference type="PIRSR" id="PIRSR002811-1"/>
    </source>
</evidence>
<keyword evidence="7 12" id="KW-0863">Zinc-finger</keyword>
<dbReference type="Gene3D" id="3.40.1360.10">
    <property type="match status" value="1"/>
</dbReference>
<dbReference type="Gene3D" id="3.90.580.10">
    <property type="entry name" value="Zinc finger, CHC2-type domain"/>
    <property type="match status" value="1"/>
</dbReference>
<keyword evidence="11 12" id="KW-0804">Transcription</keyword>
<evidence type="ECO:0000256" key="15">
    <source>
        <dbReference type="SAM" id="MobiDB-lite"/>
    </source>
</evidence>
<comment type="similarity">
    <text evidence="12 13">Belongs to the DnaG primase family.</text>
</comment>
<dbReference type="STRING" id="1464123.SAMN05444126_10676"/>
<keyword evidence="18" id="KW-1185">Reference proteome</keyword>
<dbReference type="GO" id="GO:0008270">
    <property type="term" value="F:zinc ion binding"/>
    <property type="evidence" value="ECO:0007669"/>
    <property type="project" value="UniProtKB-UniRule"/>
</dbReference>
<evidence type="ECO:0000256" key="11">
    <source>
        <dbReference type="ARBA" id="ARBA00023163"/>
    </source>
</evidence>
<dbReference type="RefSeq" id="WP_093072368.1">
    <property type="nucleotide sequence ID" value="NZ_FOGV01000006.1"/>
</dbReference>
<keyword evidence="6 12" id="KW-0479">Metal-binding</keyword>
<dbReference type="OrthoDB" id="9803773at2"/>
<sequence length="605" mass="69408">MSQRIPEEKIEEIRRASDIVDVISDYISLKKQGKNFSGLCPFHGERTPSFSVSPDKQLYHCFGCGAGGNVFSFVMEADGLMFTEAAEKLAHRSNISLPEQAPATEQEQQSQSRLNTWHQAHELAAKYYHHMLMTADESKEARAYLRKRGFTKEMIDTFQVGYAPDSWEFLAPFLQKRGFDMDELEQSGLIGKRESDGQPFDRFRDRIMFPIWDRRGNIIAFGGRILSDGQPKYMNSPESEVFNKSDVLYFFHQARPAIRKRNEAVLFEGYVDVISAWRAGIDNGTAALGTALTPAHAKMIRRNADRVVLCYDADDAGMNAAYKNAETLQNAGLEVFIANLPEGYDPDDYIQTHGRERFVQDVIDGRLTWMNFLFFYYGKGRQLSAESDRLDYIDNMLKEIAKRKGAVEQDFYLRKLADEFSLSLESLKQEVRQMQKAGQKRQNRQIGQQHKQKAQELKQMIKADEWAERELIAHMIQSKQIAEEVRSRLGGLFQYDAYQAIAAHIYQFYGDGNDPDPAAFLETLEDEELKKTASALAMKEVNPDLSEHELTDYINEVQKSSMRERFHQLTAQQKAAIAEKDNAEAARIGQQINQLKQEMKYRHEP</sequence>
<dbReference type="InterPro" id="IPR019475">
    <property type="entry name" value="DNA_primase_DnaB-bd"/>
</dbReference>
<dbReference type="AlphaFoldDB" id="A0A1H9S927"/>
<feature type="region of interest" description="Disordered" evidence="15">
    <location>
        <begin position="434"/>
        <end position="453"/>
    </location>
</feature>
<dbReference type="PANTHER" id="PTHR30313:SF2">
    <property type="entry name" value="DNA PRIMASE"/>
    <property type="match status" value="1"/>
</dbReference>
<dbReference type="InterPro" id="IPR016136">
    <property type="entry name" value="DNA_helicase_N/primase_C"/>
</dbReference>
<dbReference type="GO" id="GO:0003678">
    <property type="term" value="F:DNA helicase activity"/>
    <property type="evidence" value="ECO:0007669"/>
    <property type="project" value="InterPro"/>
</dbReference>
<protein>
    <recommendedName>
        <fullName evidence="12 13">DNA primase</fullName>
        <ecNumber evidence="12">2.7.7.101</ecNumber>
    </recommendedName>
</protein>
<comment type="catalytic activity">
    <reaction evidence="12">
        <text>ssDNA + n NTP = ssDNA/pppN(pN)n-1 hybrid + (n-1) diphosphate.</text>
        <dbReference type="EC" id="2.7.7.101"/>
    </reaction>
</comment>
<comment type="subunit">
    <text evidence="12">Monomer. Interacts with DnaB.</text>
</comment>
<dbReference type="GO" id="GO:1990077">
    <property type="term" value="C:primosome complex"/>
    <property type="evidence" value="ECO:0007669"/>
    <property type="project" value="UniProtKB-KW"/>
</dbReference>
<dbReference type="SMART" id="SM00400">
    <property type="entry name" value="ZnF_CHCC"/>
    <property type="match status" value="1"/>
</dbReference>
<dbReference type="SUPFAM" id="SSF57783">
    <property type="entry name" value="Zinc beta-ribbon"/>
    <property type="match status" value="1"/>
</dbReference>
<dbReference type="Gene3D" id="1.10.860.10">
    <property type="entry name" value="DNAb Helicase, Chain A"/>
    <property type="match status" value="1"/>
</dbReference>
<dbReference type="Proteomes" id="UP000199318">
    <property type="component" value="Unassembled WGS sequence"/>
</dbReference>
<dbReference type="Pfam" id="PF10410">
    <property type="entry name" value="DnaB_bind"/>
    <property type="match status" value="1"/>
</dbReference>
<dbReference type="GO" id="GO:0003677">
    <property type="term" value="F:DNA binding"/>
    <property type="evidence" value="ECO:0007669"/>
    <property type="project" value="UniProtKB-KW"/>
</dbReference>
<evidence type="ECO:0000256" key="6">
    <source>
        <dbReference type="ARBA" id="ARBA00022723"/>
    </source>
</evidence>
<dbReference type="InterPro" id="IPR030846">
    <property type="entry name" value="DnaG_bac"/>
</dbReference>
<dbReference type="FunFam" id="3.90.580.10:FF:000001">
    <property type="entry name" value="DNA primase"/>
    <property type="match status" value="1"/>
</dbReference>
<evidence type="ECO:0000256" key="4">
    <source>
        <dbReference type="ARBA" id="ARBA00022695"/>
    </source>
</evidence>
<dbReference type="SUPFAM" id="SSF56731">
    <property type="entry name" value="DNA primase core"/>
    <property type="match status" value="1"/>
</dbReference>
<dbReference type="SUPFAM" id="SSF48024">
    <property type="entry name" value="N-terminal domain of DnaB helicase"/>
    <property type="match status" value="1"/>
</dbReference>
<dbReference type="GO" id="GO:0005737">
    <property type="term" value="C:cytoplasm"/>
    <property type="evidence" value="ECO:0007669"/>
    <property type="project" value="TreeGrafter"/>
</dbReference>
<dbReference type="InterPro" id="IPR006295">
    <property type="entry name" value="DNA_primase_DnaG"/>
</dbReference>
<keyword evidence="1 12" id="KW-0240">DNA-directed RNA polymerase</keyword>
<comment type="function">
    <text evidence="12 13">RNA polymerase that catalyzes the synthesis of short RNA molecules used as primers for DNA polymerase during DNA replication.</text>
</comment>
<dbReference type="GO" id="GO:0000428">
    <property type="term" value="C:DNA-directed RNA polymerase complex"/>
    <property type="evidence" value="ECO:0007669"/>
    <property type="project" value="UniProtKB-KW"/>
</dbReference>
<accession>A0A1H9S927</accession>
<comment type="cofactor">
    <cofactor evidence="12 13 14">
        <name>Zn(2+)</name>
        <dbReference type="ChEBI" id="CHEBI:29105"/>
    </cofactor>
    <text evidence="12 13 14">Binds 1 zinc ion per monomer.</text>
</comment>
<feature type="zinc finger region" description="CHC2-type" evidence="12 14">
    <location>
        <begin position="40"/>
        <end position="64"/>
    </location>
</feature>
<dbReference type="HAMAP" id="MF_00974">
    <property type="entry name" value="DNA_primase_DnaG"/>
    <property type="match status" value="1"/>
</dbReference>
<keyword evidence="3 12" id="KW-0808">Transferase</keyword>
<evidence type="ECO:0000256" key="3">
    <source>
        <dbReference type="ARBA" id="ARBA00022679"/>
    </source>
</evidence>
<dbReference type="InterPro" id="IPR034151">
    <property type="entry name" value="TOPRIM_DnaG_bac"/>
</dbReference>
<dbReference type="InterPro" id="IPR036185">
    <property type="entry name" value="DNA_heli_DnaB-like_N_sf"/>
</dbReference>
<dbReference type="EC" id="2.7.7.101" evidence="12"/>
<comment type="domain">
    <text evidence="12">Contains an N-terminal zinc-binding domain, a central core domain that contains the primase activity, and a C-terminal DnaB-binding domain.</text>
</comment>
<evidence type="ECO:0000256" key="8">
    <source>
        <dbReference type="ARBA" id="ARBA00022833"/>
    </source>
</evidence>
<dbReference type="InterPro" id="IPR036977">
    <property type="entry name" value="DNA_primase_Znf_CHC2"/>
</dbReference>
<dbReference type="GO" id="GO:0003899">
    <property type="term" value="F:DNA-directed RNA polymerase activity"/>
    <property type="evidence" value="ECO:0007669"/>
    <property type="project" value="UniProtKB-UniRule"/>
</dbReference>
<dbReference type="GO" id="GO:0006269">
    <property type="term" value="P:DNA replication, synthesis of primer"/>
    <property type="evidence" value="ECO:0007669"/>
    <property type="project" value="UniProtKB-UniRule"/>
</dbReference>
<keyword evidence="5 12" id="KW-0235">DNA replication</keyword>
<proteinExistence type="inferred from homology"/>
<dbReference type="InterPro" id="IPR006171">
    <property type="entry name" value="TOPRIM_dom"/>
</dbReference>
<evidence type="ECO:0000313" key="18">
    <source>
        <dbReference type="Proteomes" id="UP000199318"/>
    </source>
</evidence>
<evidence type="ECO:0000259" key="16">
    <source>
        <dbReference type="PROSITE" id="PS50880"/>
    </source>
</evidence>
<evidence type="ECO:0000256" key="10">
    <source>
        <dbReference type="ARBA" id="ARBA00023125"/>
    </source>
</evidence>
<keyword evidence="2 12" id="KW-0639">Primosome</keyword>
<dbReference type="PROSITE" id="PS50880">
    <property type="entry name" value="TOPRIM"/>
    <property type="match status" value="1"/>
</dbReference>
<name>A0A1H9S927_9BACI</name>
<dbReference type="SMART" id="SM00493">
    <property type="entry name" value="TOPRIM"/>
    <property type="match status" value="1"/>
</dbReference>
<evidence type="ECO:0000256" key="13">
    <source>
        <dbReference type="PIRNR" id="PIRNR002811"/>
    </source>
</evidence>
<dbReference type="Pfam" id="PF01807">
    <property type="entry name" value="Zn_ribbon_DnaG"/>
    <property type="match status" value="1"/>
</dbReference>
<dbReference type="PANTHER" id="PTHR30313">
    <property type="entry name" value="DNA PRIMASE"/>
    <property type="match status" value="1"/>
</dbReference>
<dbReference type="Pfam" id="PF13155">
    <property type="entry name" value="Toprim_2"/>
    <property type="match status" value="1"/>
</dbReference>
<evidence type="ECO:0000256" key="9">
    <source>
        <dbReference type="ARBA" id="ARBA00022842"/>
    </source>
</evidence>
<dbReference type="InterPro" id="IPR050219">
    <property type="entry name" value="DnaG_primase"/>
</dbReference>
<keyword evidence="8 12" id="KW-0862">Zinc</keyword>
<dbReference type="NCBIfam" id="TIGR01391">
    <property type="entry name" value="dnaG"/>
    <property type="match status" value="1"/>
</dbReference>
<dbReference type="InterPro" id="IPR037068">
    <property type="entry name" value="DNA_primase_core_N_sf"/>
</dbReference>
<keyword evidence="9" id="KW-0460">Magnesium</keyword>